<sequence>MSQTTSSSVSEQEIARFGQLARDWWDPQGPMRPLHDMNPLRTRWVEERVRPLQDVGHKSLRLLDIGCGAGLASEAFAKFGFEVCGLDASPDGIEAARAHVATYPLPAGAGDLSYRCGSAEELCAEKQTFDVVTALEVIEHVTDPQQFMHLLASLTRPGGMVCVSTMNRTLRALAVAKIGAEYIARLLPKGTHDWKKFIKPDELAAMGRAAGLRMTDIAGMSFTPTMWRTTRDTSINYIAMFTRG</sequence>
<accession>A0AA35Y2X7</accession>
<dbReference type="InterPro" id="IPR010233">
    <property type="entry name" value="UbiG_MeTrfase"/>
</dbReference>
<dbReference type="Proteomes" id="UP001176960">
    <property type="component" value="Unassembled WGS sequence"/>
</dbReference>
<dbReference type="HAMAP" id="MF_00472">
    <property type="entry name" value="UbiG"/>
    <property type="match status" value="1"/>
</dbReference>
<feature type="binding site" evidence="5">
    <location>
        <position position="41"/>
    </location>
    <ligand>
        <name>S-adenosyl-L-methionine</name>
        <dbReference type="ChEBI" id="CHEBI:59789"/>
    </ligand>
</feature>
<keyword evidence="3 5" id="KW-0831">Ubiquinone biosynthesis</keyword>
<dbReference type="SUPFAM" id="SSF53335">
    <property type="entry name" value="S-adenosyl-L-methionine-dependent methyltransferases"/>
    <property type="match status" value="1"/>
</dbReference>
<dbReference type="PANTHER" id="PTHR43464">
    <property type="entry name" value="METHYLTRANSFERASE"/>
    <property type="match status" value="1"/>
</dbReference>
<evidence type="ECO:0000313" key="7">
    <source>
        <dbReference type="Proteomes" id="UP001176960"/>
    </source>
</evidence>
<dbReference type="AlphaFoldDB" id="A0AA35Y2X7"/>
<dbReference type="NCBIfam" id="TIGR01983">
    <property type="entry name" value="UbiG"/>
    <property type="match status" value="1"/>
</dbReference>
<comment type="catalytic activity">
    <reaction evidence="5">
        <text>a 3-demethylubiquinol + S-adenosyl-L-methionine = a ubiquinol + S-adenosyl-L-homocysteine + H(+)</text>
        <dbReference type="Rhea" id="RHEA:44380"/>
        <dbReference type="Rhea" id="RHEA-COMP:9566"/>
        <dbReference type="Rhea" id="RHEA-COMP:10914"/>
        <dbReference type="ChEBI" id="CHEBI:15378"/>
        <dbReference type="ChEBI" id="CHEBI:17976"/>
        <dbReference type="ChEBI" id="CHEBI:57856"/>
        <dbReference type="ChEBI" id="CHEBI:59789"/>
        <dbReference type="ChEBI" id="CHEBI:84422"/>
        <dbReference type="EC" id="2.1.1.64"/>
    </reaction>
</comment>
<keyword evidence="1 5" id="KW-0489">Methyltransferase</keyword>
<dbReference type="EC" id="2.1.1.64" evidence="5"/>
<keyword evidence="4 5" id="KW-0949">S-adenosyl-L-methionine</keyword>
<evidence type="ECO:0000256" key="4">
    <source>
        <dbReference type="ARBA" id="ARBA00022691"/>
    </source>
</evidence>
<comment type="function">
    <text evidence="5">O-methyltransferase that catalyzes the 2 O-methylation steps in the ubiquinone biosynthetic pathway.</text>
</comment>
<comment type="catalytic activity">
    <reaction evidence="5">
        <text>a 3-(all-trans-polyprenyl)benzene-1,2-diol + S-adenosyl-L-methionine = a 2-methoxy-6-(all-trans-polyprenyl)phenol + S-adenosyl-L-homocysteine + H(+)</text>
        <dbReference type="Rhea" id="RHEA:31411"/>
        <dbReference type="Rhea" id="RHEA-COMP:9550"/>
        <dbReference type="Rhea" id="RHEA-COMP:9551"/>
        <dbReference type="ChEBI" id="CHEBI:15378"/>
        <dbReference type="ChEBI" id="CHEBI:57856"/>
        <dbReference type="ChEBI" id="CHEBI:59789"/>
        <dbReference type="ChEBI" id="CHEBI:62729"/>
        <dbReference type="ChEBI" id="CHEBI:62731"/>
        <dbReference type="EC" id="2.1.1.222"/>
    </reaction>
</comment>
<dbReference type="Pfam" id="PF13489">
    <property type="entry name" value="Methyltransf_23"/>
    <property type="match status" value="1"/>
</dbReference>
<comment type="similarity">
    <text evidence="5">Belongs to the methyltransferase superfamily. UbiG/COQ3 family.</text>
</comment>
<dbReference type="GO" id="GO:0010420">
    <property type="term" value="F:polyprenyldihydroxybenzoate methyltransferase activity"/>
    <property type="evidence" value="ECO:0007669"/>
    <property type="project" value="InterPro"/>
</dbReference>
<dbReference type="GO" id="GO:0061542">
    <property type="term" value="F:3-demethylubiquinol 3-O-methyltransferase activity"/>
    <property type="evidence" value="ECO:0007669"/>
    <property type="project" value="UniProtKB-UniRule"/>
</dbReference>
<organism evidence="6 7">
    <name type="scientific">Brytella acorum</name>
    <dbReference type="NCBI Taxonomy" id="2959299"/>
    <lineage>
        <taxon>Bacteria</taxon>
        <taxon>Pseudomonadati</taxon>
        <taxon>Pseudomonadota</taxon>
        <taxon>Alphaproteobacteria</taxon>
        <taxon>Acetobacterales</taxon>
        <taxon>Acetobacteraceae</taxon>
        <taxon>Brytella</taxon>
    </lineage>
</organism>
<name>A0AA35Y2X7_9PROT</name>
<dbReference type="PANTHER" id="PTHR43464:SF19">
    <property type="entry name" value="UBIQUINONE BIOSYNTHESIS O-METHYLTRANSFERASE, MITOCHONDRIAL"/>
    <property type="match status" value="1"/>
</dbReference>
<feature type="binding site" evidence="5">
    <location>
        <position position="135"/>
    </location>
    <ligand>
        <name>S-adenosyl-L-methionine</name>
        <dbReference type="ChEBI" id="CHEBI:59789"/>
    </ligand>
</feature>
<keyword evidence="2 5" id="KW-0808">Transferase</keyword>
<feature type="binding site" evidence="5">
    <location>
        <position position="87"/>
    </location>
    <ligand>
        <name>S-adenosyl-L-methionine</name>
        <dbReference type="ChEBI" id="CHEBI:59789"/>
    </ligand>
</feature>
<feature type="binding site" evidence="5">
    <location>
        <position position="66"/>
    </location>
    <ligand>
        <name>S-adenosyl-L-methionine</name>
        <dbReference type="ChEBI" id="CHEBI:59789"/>
    </ligand>
</feature>
<evidence type="ECO:0000256" key="1">
    <source>
        <dbReference type="ARBA" id="ARBA00022603"/>
    </source>
</evidence>
<dbReference type="Gene3D" id="3.40.50.150">
    <property type="entry name" value="Vaccinia Virus protein VP39"/>
    <property type="match status" value="1"/>
</dbReference>
<evidence type="ECO:0000313" key="6">
    <source>
        <dbReference type="EMBL" id="CAI9119690.1"/>
    </source>
</evidence>
<dbReference type="EMBL" id="CATKSH010000002">
    <property type="protein sequence ID" value="CAI9119690.1"/>
    <property type="molecule type" value="Genomic_DNA"/>
</dbReference>
<proteinExistence type="inferred from homology"/>
<evidence type="ECO:0000256" key="3">
    <source>
        <dbReference type="ARBA" id="ARBA00022688"/>
    </source>
</evidence>
<dbReference type="GO" id="GO:0032259">
    <property type="term" value="P:methylation"/>
    <property type="evidence" value="ECO:0007669"/>
    <property type="project" value="UniProtKB-KW"/>
</dbReference>
<reference evidence="6" key="1">
    <citation type="submission" date="2023-03" db="EMBL/GenBank/DDBJ databases">
        <authorList>
            <person name="Cleenwerck I."/>
        </authorList>
    </citation>
    <scope>NUCLEOTIDE SEQUENCE</scope>
    <source>
        <strain evidence="6">LMG 32879</strain>
    </source>
</reference>
<comment type="caution">
    <text evidence="6">The sequence shown here is derived from an EMBL/GenBank/DDBJ whole genome shotgun (WGS) entry which is preliminary data.</text>
</comment>
<evidence type="ECO:0000256" key="2">
    <source>
        <dbReference type="ARBA" id="ARBA00022679"/>
    </source>
</evidence>
<dbReference type="EC" id="2.1.1.222" evidence="5"/>
<evidence type="ECO:0000256" key="5">
    <source>
        <dbReference type="HAMAP-Rule" id="MF_00472"/>
    </source>
</evidence>
<dbReference type="RefSeq" id="WP_289841610.1">
    <property type="nucleotide sequence ID" value="NZ_CATKSH010000002.1"/>
</dbReference>
<dbReference type="CDD" id="cd02440">
    <property type="entry name" value="AdoMet_MTases"/>
    <property type="match status" value="1"/>
</dbReference>
<dbReference type="InterPro" id="IPR029063">
    <property type="entry name" value="SAM-dependent_MTases_sf"/>
</dbReference>
<dbReference type="GO" id="GO:0102208">
    <property type="term" value="F:2-polyprenyl-6-hydroxyphenol methylase activity"/>
    <property type="evidence" value="ECO:0007669"/>
    <property type="project" value="UniProtKB-EC"/>
</dbReference>
<protein>
    <recommendedName>
        <fullName evidence="5">Ubiquinone biosynthesis O-methyltransferase</fullName>
    </recommendedName>
    <alternativeName>
        <fullName evidence="5">2-polyprenyl-6-hydroxyphenol methylase</fullName>
        <ecNumber evidence="5">2.1.1.222</ecNumber>
    </alternativeName>
    <alternativeName>
        <fullName evidence="5">3-demethylubiquinone 3-O-methyltransferase</fullName>
        <ecNumber evidence="5">2.1.1.64</ecNumber>
    </alternativeName>
</protein>
<keyword evidence="7" id="KW-1185">Reference proteome</keyword>
<gene>
    <name evidence="5 6" type="primary">ubiG</name>
    <name evidence="6" type="ORF">LMG32879_000511</name>
</gene>
<comment type="pathway">
    <text evidence="5">Cofactor biosynthesis; ubiquinone biosynthesis.</text>
</comment>